<protein>
    <recommendedName>
        <fullName evidence="1">Nucleotide modification associated domain-containing protein</fullName>
    </recommendedName>
</protein>
<dbReference type="RefSeq" id="WP_101193810.1">
    <property type="nucleotide sequence ID" value="NZ_PIYS01000019.1"/>
</dbReference>
<evidence type="ECO:0000313" key="3">
    <source>
        <dbReference type="Proteomes" id="UP000242861"/>
    </source>
</evidence>
<name>A0A2I0CNV6_9PSED</name>
<dbReference type="Proteomes" id="UP000242861">
    <property type="component" value="Unassembled WGS sequence"/>
</dbReference>
<dbReference type="Pfam" id="PF18754">
    <property type="entry name" value="Nmad3"/>
    <property type="match status" value="1"/>
</dbReference>
<dbReference type="InterPro" id="IPR041135">
    <property type="entry name" value="Nmad3"/>
</dbReference>
<reference evidence="3" key="1">
    <citation type="submission" date="2017-12" db="EMBL/GenBank/DDBJ databases">
        <authorList>
            <person name="Yu X.-Y."/>
        </authorList>
    </citation>
    <scope>NUCLEOTIDE SEQUENCE [LARGE SCALE GENOMIC DNA]</scope>
    <source>
        <strain evidence="3">ZYSR67-Z</strain>
    </source>
</reference>
<gene>
    <name evidence="2" type="ORF">CW360_11530</name>
</gene>
<sequence>MRIILSRKGFDSTAGGCPSPIFPDGRMLSLPIPDKGSPIAYQDLSFGDMNVGDLVVELTGDAKRSRHFAHLDPDLRADSLPRLPGWKPLLGQTGSAQGHLRKQGVQVGDVFLFFGSFRSVEQTADGWRFKRTERARHIIWGWMQIGRIHQVDELPSDEMLWARYHPHFAYSPDASNTLYESADQLVIGDAHTHAQGAGVFTHFDQRLVLTAPESNAQTSWRLPSFLAPVDGRSQLSYHGDERRWRVVGDECLLNSVARGQEFVFDTQGQDAPVQWILSLLEASSSSK</sequence>
<accession>A0A2I0CNV6</accession>
<evidence type="ECO:0000313" key="2">
    <source>
        <dbReference type="EMBL" id="PKF70763.1"/>
    </source>
</evidence>
<proteinExistence type="predicted"/>
<comment type="caution">
    <text evidence="2">The sequence shown here is derived from an EMBL/GenBank/DDBJ whole genome shotgun (WGS) entry which is preliminary data.</text>
</comment>
<organism evidence="2 3">
    <name type="scientific">Pseudomonas fluvialis</name>
    <dbReference type="NCBI Taxonomy" id="1793966"/>
    <lineage>
        <taxon>Bacteria</taxon>
        <taxon>Pseudomonadati</taxon>
        <taxon>Pseudomonadota</taxon>
        <taxon>Gammaproteobacteria</taxon>
        <taxon>Pseudomonadales</taxon>
        <taxon>Pseudomonadaceae</taxon>
        <taxon>Pseudomonas</taxon>
    </lineage>
</organism>
<dbReference type="EMBL" id="PIYS01000019">
    <property type="protein sequence ID" value="PKF70763.1"/>
    <property type="molecule type" value="Genomic_DNA"/>
</dbReference>
<evidence type="ECO:0000259" key="1">
    <source>
        <dbReference type="Pfam" id="PF18754"/>
    </source>
</evidence>
<feature type="domain" description="Nucleotide modification associated" evidence="1">
    <location>
        <begin position="2"/>
        <end position="265"/>
    </location>
</feature>
<dbReference type="AlphaFoldDB" id="A0A2I0CNV6"/>